<evidence type="ECO:0000313" key="2">
    <source>
        <dbReference type="EMBL" id="CAG7646662.1"/>
    </source>
</evidence>
<proteinExistence type="predicted"/>
<keyword evidence="3" id="KW-1185">Reference proteome</keyword>
<evidence type="ECO:0000313" key="3">
    <source>
        <dbReference type="Proteomes" id="UP000693672"/>
    </source>
</evidence>
<sequence>MKGKKNVVYMALALGMILYAVPRIDLSGGLTLPTVFGLAWIAFALLVVAAHLHELLGVEEETKRELTKIKRMKRWQLEQAVQGKRRLLQVKK</sequence>
<dbReference type="Proteomes" id="UP000693672">
    <property type="component" value="Unassembled WGS sequence"/>
</dbReference>
<accession>A0A916NKR8</accession>
<name>A0A916NKR8_9BACL</name>
<feature type="transmembrane region" description="Helical" evidence="1">
    <location>
        <begin position="7"/>
        <end position="24"/>
    </location>
</feature>
<protein>
    <submittedName>
        <fullName evidence="2">Uncharacterized protein</fullName>
    </submittedName>
</protein>
<keyword evidence="1" id="KW-0472">Membrane</keyword>
<feature type="transmembrane region" description="Helical" evidence="1">
    <location>
        <begin position="30"/>
        <end position="52"/>
    </location>
</feature>
<dbReference type="AlphaFoldDB" id="A0A916NKR8"/>
<keyword evidence="1" id="KW-0812">Transmembrane</keyword>
<organism evidence="2 3">
    <name type="scientific">Paenibacillus solanacearum</name>
    <dbReference type="NCBI Taxonomy" id="2048548"/>
    <lineage>
        <taxon>Bacteria</taxon>
        <taxon>Bacillati</taxon>
        <taxon>Bacillota</taxon>
        <taxon>Bacilli</taxon>
        <taxon>Bacillales</taxon>
        <taxon>Paenibacillaceae</taxon>
        <taxon>Paenibacillus</taxon>
    </lineage>
</organism>
<gene>
    <name evidence="2" type="ORF">PAESOLCIP111_05215</name>
</gene>
<reference evidence="2" key="1">
    <citation type="submission" date="2021-06" db="EMBL/GenBank/DDBJ databases">
        <authorList>
            <person name="Criscuolo A."/>
        </authorList>
    </citation>
    <scope>NUCLEOTIDE SEQUENCE</scope>
    <source>
        <strain evidence="2">CIP111600</strain>
    </source>
</reference>
<comment type="caution">
    <text evidence="2">The sequence shown here is derived from an EMBL/GenBank/DDBJ whole genome shotgun (WGS) entry which is preliminary data.</text>
</comment>
<keyword evidence="1" id="KW-1133">Transmembrane helix</keyword>
<evidence type="ECO:0000256" key="1">
    <source>
        <dbReference type="SAM" id="Phobius"/>
    </source>
</evidence>
<dbReference type="EMBL" id="CAJVAS010000035">
    <property type="protein sequence ID" value="CAG7646662.1"/>
    <property type="molecule type" value="Genomic_DNA"/>
</dbReference>
<dbReference type="RefSeq" id="WP_218094937.1">
    <property type="nucleotide sequence ID" value="NZ_CAJVAS010000035.1"/>
</dbReference>